<dbReference type="EMBL" id="FOBB01000007">
    <property type="protein sequence ID" value="SEM91523.1"/>
    <property type="molecule type" value="Genomic_DNA"/>
</dbReference>
<sequence length="66" mass="7330">MNSMLEIADAYRDFHSGKYGKIDYEKQKLSKKLSSAGPRLKQVIPVYSAAEPAAPKYLNTPKTAIV</sequence>
<dbReference type="STRING" id="573321.SAMN04488505_10735"/>
<evidence type="ECO:0000313" key="2">
    <source>
        <dbReference type="Proteomes" id="UP000198984"/>
    </source>
</evidence>
<reference evidence="1 2" key="1">
    <citation type="submission" date="2016-10" db="EMBL/GenBank/DDBJ databases">
        <authorList>
            <person name="de Groot N.N."/>
        </authorList>
    </citation>
    <scope>NUCLEOTIDE SEQUENCE [LARGE SCALE GENOMIC DNA]</scope>
    <source>
        <strain evidence="1 2">DSM 21039</strain>
    </source>
</reference>
<dbReference type="AlphaFoldDB" id="A0A1H8C8W8"/>
<evidence type="ECO:0000313" key="1">
    <source>
        <dbReference type="EMBL" id="SEM91523.1"/>
    </source>
</evidence>
<keyword evidence="2" id="KW-1185">Reference proteome</keyword>
<dbReference type="OrthoDB" id="321327at2"/>
<protein>
    <submittedName>
        <fullName evidence="1">Uncharacterized protein</fullName>
    </submittedName>
</protein>
<dbReference type="Proteomes" id="UP000198984">
    <property type="component" value="Unassembled WGS sequence"/>
</dbReference>
<accession>A0A1H8C8W8</accession>
<organism evidence="1 2">
    <name type="scientific">Chitinophaga rupis</name>
    <dbReference type="NCBI Taxonomy" id="573321"/>
    <lineage>
        <taxon>Bacteria</taxon>
        <taxon>Pseudomonadati</taxon>
        <taxon>Bacteroidota</taxon>
        <taxon>Chitinophagia</taxon>
        <taxon>Chitinophagales</taxon>
        <taxon>Chitinophagaceae</taxon>
        <taxon>Chitinophaga</taxon>
    </lineage>
</organism>
<dbReference type="RefSeq" id="WP_089917919.1">
    <property type="nucleotide sequence ID" value="NZ_FOBB01000007.1"/>
</dbReference>
<proteinExistence type="predicted"/>
<gene>
    <name evidence="1" type="ORF">SAMN04488505_10735</name>
</gene>
<name>A0A1H8C8W8_9BACT</name>